<proteinExistence type="predicted"/>
<protein>
    <submittedName>
        <fullName evidence="1">Uncharacterized protein</fullName>
    </submittedName>
</protein>
<organism evidence="1">
    <name type="scientific">Tetraselmis sp. GSL018</name>
    <dbReference type="NCBI Taxonomy" id="582737"/>
    <lineage>
        <taxon>Eukaryota</taxon>
        <taxon>Viridiplantae</taxon>
        <taxon>Chlorophyta</taxon>
        <taxon>core chlorophytes</taxon>
        <taxon>Chlorodendrophyceae</taxon>
        <taxon>Chlorodendrales</taxon>
        <taxon>Chlorodendraceae</taxon>
        <taxon>Tetraselmis</taxon>
    </lineage>
</organism>
<gene>
    <name evidence="1" type="ORF">TSPGSL018_1914</name>
</gene>
<dbReference type="EMBL" id="GBEZ01014652">
    <property type="protein sequence ID" value="JAC71436.1"/>
    <property type="molecule type" value="Transcribed_RNA"/>
</dbReference>
<accession>A0A061RLL7</accession>
<dbReference type="AlphaFoldDB" id="A0A061RLL7"/>
<sequence length="186" mass="19972">MPQLCSAGFGKFSQTQALGVTRHVRSPILSSQDCVSGNKILTLYERSWKRLTRVTASGWSSGDRAVDSELARSDMLFLWLDALCREVVRLSLEPEFAGWAAPPVLPPAHFLPLSRADLSTMTGTWAIAGFLCSAFDTYGERKPEEILRSAVSAAAVSAPAMFTGLSLSRPELSPAEIGSAVLGALL</sequence>
<feature type="non-terminal residue" evidence="1">
    <location>
        <position position="186"/>
    </location>
</feature>
<reference evidence="1" key="1">
    <citation type="submission" date="2014-05" db="EMBL/GenBank/DDBJ databases">
        <title>The transcriptome of the halophilic microalga Tetraselmis sp. GSL018 isolated from the Great Salt Lake, Utah.</title>
        <authorList>
            <person name="Jinkerson R.E."/>
            <person name="D'Adamo S."/>
            <person name="Posewitz M.C."/>
        </authorList>
    </citation>
    <scope>NUCLEOTIDE SEQUENCE</scope>
    <source>
        <strain evidence="1">GSL018</strain>
    </source>
</reference>
<name>A0A061RLL7_9CHLO</name>
<evidence type="ECO:0000313" key="1">
    <source>
        <dbReference type="EMBL" id="JAC71436.1"/>
    </source>
</evidence>